<dbReference type="InterPro" id="IPR011037">
    <property type="entry name" value="Pyrv_Knase-like_insert_dom_sf"/>
</dbReference>
<dbReference type="Gene3D" id="3.20.20.60">
    <property type="entry name" value="Phosphoenolpyruvate-binding domains"/>
    <property type="match status" value="1"/>
</dbReference>
<dbReference type="Proteomes" id="UP000039865">
    <property type="component" value="Unassembled WGS sequence"/>
</dbReference>
<keyword evidence="7" id="KW-0479">Metal-binding</keyword>
<dbReference type="FunFam" id="2.40.33.10:FF:000001">
    <property type="entry name" value="Pyruvate kinase"/>
    <property type="match status" value="1"/>
</dbReference>
<dbReference type="NCBIfam" id="TIGR01064">
    <property type="entry name" value="pyruv_kin"/>
    <property type="match status" value="1"/>
</dbReference>
<evidence type="ECO:0000256" key="15">
    <source>
        <dbReference type="RuleBase" id="RU000504"/>
    </source>
</evidence>
<dbReference type="Gene3D" id="2.40.33.10">
    <property type="entry name" value="PK beta-barrel domain-like"/>
    <property type="match status" value="1"/>
</dbReference>
<dbReference type="EMBL" id="CCKQ01011250">
    <property type="protein sequence ID" value="CDW82792.1"/>
    <property type="molecule type" value="Genomic_DNA"/>
</dbReference>
<dbReference type="GO" id="GO:0005524">
    <property type="term" value="F:ATP binding"/>
    <property type="evidence" value="ECO:0007669"/>
    <property type="project" value="UniProtKB-KW"/>
</dbReference>
<dbReference type="GO" id="GO:0006950">
    <property type="term" value="P:response to stress"/>
    <property type="evidence" value="ECO:0007669"/>
    <property type="project" value="UniProtKB-ARBA"/>
</dbReference>
<evidence type="ECO:0000256" key="9">
    <source>
        <dbReference type="ARBA" id="ARBA00022777"/>
    </source>
</evidence>
<keyword evidence="13 18" id="KW-0670">Pyruvate</keyword>
<gene>
    <name evidence="18" type="primary">Contig3887.g4149</name>
    <name evidence="18" type="ORF">STYLEM_11827</name>
</gene>
<comment type="cofactor">
    <cofactor evidence="1">
        <name>Mg(2+)</name>
        <dbReference type="ChEBI" id="CHEBI:18420"/>
    </cofactor>
</comment>
<dbReference type="UniPathway" id="UPA00109">
    <property type="reaction ID" value="UER00188"/>
</dbReference>
<evidence type="ECO:0000256" key="6">
    <source>
        <dbReference type="ARBA" id="ARBA00022679"/>
    </source>
</evidence>
<dbReference type="GO" id="GO:0000287">
    <property type="term" value="F:magnesium ion binding"/>
    <property type="evidence" value="ECO:0007669"/>
    <property type="project" value="InterPro"/>
</dbReference>
<evidence type="ECO:0000256" key="3">
    <source>
        <dbReference type="ARBA" id="ARBA00004997"/>
    </source>
</evidence>
<dbReference type="SUPFAM" id="SSF51621">
    <property type="entry name" value="Phosphoenolpyruvate/pyruvate domain"/>
    <property type="match status" value="1"/>
</dbReference>
<evidence type="ECO:0000256" key="13">
    <source>
        <dbReference type="ARBA" id="ARBA00023317"/>
    </source>
</evidence>
<dbReference type="FunFam" id="3.20.20.60:FF:000001">
    <property type="entry name" value="Pyruvate kinase"/>
    <property type="match status" value="1"/>
</dbReference>
<keyword evidence="8" id="KW-0547">Nucleotide-binding</keyword>
<evidence type="ECO:0000259" key="16">
    <source>
        <dbReference type="Pfam" id="PF00224"/>
    </source>
</evidence>
<dbReference type="Gene3D" id="3.40.1380.20">
    <property type="entry name" value="Pyruvate kinase, C-terminal domain"/>
    <property type="match status" value="1"/>
</dbReference>
<reference evidence="18 19" key="1">
    <citation type="submission" date="2014-06" db="EMBL/GenBank/DDBJ databases">
        <authorList>
            <person name="Swart Estienne"/>
        </authorList>
    </citation>
    <scope>NUCLEOTIDE SEQUENCE [LARGE SCALE GENOMIC DNA]</scope>
    <source>
        <strain evidence="18 19">130c</strain>
    </source>
</reference>
<dbReference type="InterPro" id="IPR001697">
    <property type="entry name" value="Pyr_Knase"/>
</dbReference>
<comment type="similarity">
    <text evidence="4 15">Belongs to the pyruvate kinase family.</text>
</comment>
<feature type="domain" description="Pyruvate kinase barrel" evidence="16">
    <location>
        <begin position="24"/>
        <end position="348"/>
    </location>
</feature>
<dbReference type="SMR" id="A0A078AN57"/>
<evidence type="ECO:0000256" key="5">
    <source>
        <dbReference type="ARBA" id="ARBA00012142"/>
    </source>
</evidence>
<dbReference type="InterPro" id="IPR015806">
    <property type="entry name" value="Pyrv_Knase_insert_dom_sf"/>
</dbReference>
<evidence type="ECO:0000256" key="10">
    <source>
        <dbReference type="ARBA" id="ARBA00022840"/>
    </source>
</evidence>
<keyword evidence="11 15" id="KW-0460">Magnesium</keyword>
<evidence type="ECO:0000313" key="19">
    <source>
        <dbReference type="Proteomes" id="UP000039865"/>
    </source>
</evidence>
<dbReference type="OrthoDB" id="108365at2759"/>
<dbReference type="InterPro" id="IPR036918">
    <property type="entry name" value="Pyrv_Knase_C_sf"/>
</dbReference>
<dbReference type="OMA" id="RVHHIGE"/>
<dbReference type="GO" id="GO:0030955">
    <property type="term" value="F:potassium ion binding"/>
    <property type="evidence" value="ECO:0007669"/>
    <property type="project" value="InterPro"/>
</dbReference>
<evidence type="ECO:0000256" key="7">
    <source>
        <dbReference type="ARBA" id="ARBA00022723"/>
    </source>
</evidence>
<dbReference type="AlphaFoldDB" id="A0A078AN57"/>
<dbReference type="FunCoup" id="A0A078AN57">
    <property type="interactions" value="66"/>
</dbReference>
<dbReference type="NCBIfam" id="NF004978">
    <property type="entry name" value="PRK06354.1"/>
    <property type="match status" value="1"/>
</dbReference>
<dbReference type="InterPro" id="IPR015813">
    <property type="entry name" value="Pyrv/PenolPyrv_kinase-like_dom"/>
</dbReference>
<organism evidence="18 19">
    <name type="scientific">Stylonychia lemnae</name>
    <name type="common">Ciliate</name>
    <dbReference type="NCBI Taxonomy" id="5949"/>
    <lineage>
        <taxon>Eukaryota</taxon>
        <taxon>Sar</taxon>
        <taxon>Alveolata</taxon>
        <taxon>Ciliophora</taxon>
        <taxon>Intramacronucleata</taxon>
        <taxon>Spirotrichea</taxon>
        <taxon>Stichotrichia</taxon>
        <taxon>Sporadotrichida</taxon>
        <taxon>Oxytrichidae</taxon>
        <taxon>Stylonychinae</taxon>
        <taxon>Stylonychia</taxon>
    </lineage>
</organism>
<dbReference type="GO" id="GO:0016301">
    <property type="term" value="F:kinase activity"/>
    <property type="evidence" value="ECO:0007669"/>
    <property type="project" value="UniProtKB-KW"/>
</dbReference>
<proteinExistence type="inferred from homology"/>
<dbReference type="InParanoid" id="A0A078AN57"/>
<feature type="domain" description="Pyruvate kinase C-terminal" evidence="17">
    <location>
        <begin position="383"/>
        <end position="496"/>
    </location>
</feature>
<dbReference type="GO" id="GO:0004743">
    <property type="term" value="F:pyruvate kinase activity"/>
    <property type="evidence" value="ECO:0007669"/>
    <property type="project" value="UniProtKB-EC"/>
</dbReference>
<comment type="catalytic activity">
    <reaction evidence="14 15">
        <text>pyruvate + ATP = phosphoenolpyruvate + ADP + H(+)</text>
        <dbReference type="Rhea" id="RHEA:18157"/>
        <dbReference type="ChEBI" id="CHEBI:15361"/>
        <dbReference type="ChEBI" id="CHEBI:15378"/>
        <dbReference type="ChEBI" id="CHEBI:30616"/>
        <dbReference type="ChEBI" id="CHEBI:58702"/>
        <dbReference type="ChEBI" id="CHEBI:456216"/>
        <dbReference type="EC" id="2.7.1.40"/>
    </reaction>
</comment>
<dbReference type="InterPro" id="IPR018209">
    <property type="entry name" value="Pyrv_Knase_AS"/>
</dbReference>
<dbReference type="EC" id="2.7.1.40" evidence="5 15"/>
<dbReference type="SUPFAM" id="SSF52935">
    <property type="entry name" value="PK C-terminal domain-like"/>
    <property type="match status" value="1"/>
</dbReference>
<evidence type="ECO:0000256" key="14">
    <source>
        <dbReference type="ARBA" id="ARBA00048152"/>
    </source>
</evidence>
<dbReference type="SUPFAM" id="SSF50800">
    <property type="entry name" value="PK beta-barrel domain-like"/>
    <property type="match status" value="1"/>
</dbReference>
<evidence type="ECO:0000259" key="17">
    <source>
        <dbReference type="Pfam" id="PF02887"/>
    </source>
</evidence>
<name>A0A078AN57_STYLE</name>
<evidence type="ECO:0000256" key="12">
    <source>
        <dbReference type="ARBA" id="ARBA00023152"/>
    </source>
</evidence>
<dbReference type="PROSITE" id="PS00110">
    <property type="entry name" value="PYRUVATE_KINASE"/>
    <property type="match status" value="1"/>
</dbReference>
<keyword evidence="19" id="KW-1185">Reference proteome</keyword>
<dbReference type="Pfam" id="PF00224">
    <property type="entry name" value="PK"/>
    <property type="match status" value="1"/>
</dbReference>
<keyword evidence="12 15" id="KW-0324">Glycolysis</keyword>
<dbReference type="InterPro" id="IPR015795">
    <property type="entry name" value="Pyrv_Knase_C"/>
</dbReference>
<protein>
    <recommendedName>
        <fullName evidence="5 15">Pyruvate kinase</fullName>
        <ecNumber evidence="5 15">2.7.1.40</ecNumber>
    </recommendedName>
</protein>
<evidence type="ECO:0000256" key="4">
    <source>
        <dbReference type="ARBA" id="ARBA00008663"/>
    </source>
</evidence>
<sequence length="499" mass="54687">MDRRDLSTKVKFDQIFDSIDLKQRKTKIICTMGPQCWEVEMLVKMLDSGMDVARLNFSHGDHKTHGQTVDNIKEALKQRPNKTCAIMLDTKGPEIRTGMLRDNKPVELVSGQELLIVTDYSIEGDNKRIACSYKGLPQSVQPGSTIFIADGSITCEVTEIVDGGVKVIVQNSAKLGERKNMNLPGAIVDLPTLTEKDEDDIVDFGLKKGIDLIAASFVRKAADIDAIRDVLGPRGSHIKIIAKIENQEGLHNYDEILQATDGIMVARGDLGMEIAPEKVFIAQKWMIEKANLAGKPVVTATQMLESMIKAPRPTRAEASDVANAVLDGTDCVMLSGETANGDYPLNAVTIMAKICCEAEKMIDYKRLFQDLRIYTPQPFATSESIASAAVSTVLDLGLDLIIVITDTGKIARQVAKYRPPVPILACSVSMPVIKQLNTSRGVFGFKIPSYQGQDNLIQLVIKTAKEMGLCKQGNKVASITGNQEETPDESNILRIHDIE</sequence>
<keyword evidence="6 15" id="KW-0808">Transferase</keyword>
<comment type="pathway">
    <text evidence="3 15">Carbohydrate degradation; glycolysis; pyruvate from D-glyceraldehyde 3-phosphate: step 5/5.</text>
</comment>
<evidence type="ECO:0000313" key="18">
    <source>
        <dbReference type="EMBL" id="CDW82792.1"/>
    </source>
</evidence>
<dbReference type="InterPro" id="IPR040442">
    <property type="entry name" value="Pyrv_kinase-like_dom_sf"/>
</dbReference>
<dbReference type="InterPro" id="IPR015793">
    <property type="entry name" value="Pyrv_Knase_brl"/>
</dbReference>
<keyword evidence="10" id="KW-0067">ATP-binding</keyword>
<evidence type="ECO:0000256" key="8">
    <source>
        <dbReference type="ARBA" id="ARBA00022741"/>
    </source>
</evidence>
<evidence type="ECO:0000256" key="1">
    <source>
        <dbReference type="ARBA" id="ARBA00001946"/>
    </source>
</evidence>
<comment type="cofactor">
    <cofactor evidence="2">
        <name>K(+)</name>
        <dbReference type="ChEBI" id="CHEBI:29103"/>
    </cofactor>
</comment>
<dbReference type="Pfam" id="PF02887">
    <property type="entry name" value="PK_C"/>
    <property type="match status" value="1"/>
</dbReference>
<evidence type="ECO:0000256" key="11">
    <source>
        <dbReference type="ARBA" id="ARBA00022842"/>
    </source>
</evidence>
<keyword evidence="9 15" id="KW-0418">Kinase</keyword>
<accession>A0A078AN57</accession>
<dbReference type="PRINTS" id="PR01050">
    <property type="entry name" value="PYRUVTKNASE"/>
</dbReference>
<dbReference type="PANTHER" id="PTHR11817">
    <property type="entry name" value="PYRUVATE KINASE"/>
    <property type="match status" value="1"/>
</dbReference>
<evidence type="ECO:0000256" key="2">
    <source>
        <dbReference type="ARBA" id="ARBA00001958"/>
    </source>
</evidence>
<dbReference type="NCBIfam" id="NF004491">
    <property type="entry name" value="PRK05826.1"/>
    <property type="match status" value="1"/>
</dbReference>